<protein>
    <submittedName>
        <fullName evidence="1">Uncharacterized protein</fullName>
    </submittedName>
</protein>
<evidence type="ECO:0000313" key="1">
    <source>
        <dbReference type="EMBL" id="GBM88015.1"/>
    </source>
</evidence>
<organism evidence="1 2">
    <name type="scientific">Araneus ventricosus</name>
    <name type="common">Orbweaver spider</name>
    <name type="synonym">Epeira ventricosa</name>
    <dbReference type="NCBI Taxonomy" id="182803"/>
    <lineage>
        <taxon>Eukaryota</taxon>
        <taxon>Metazoa</taxon>
        <taxon>Ecdysozoa</taxon>
        <taxon>Arthropoda</taxon>
        <taxon>Chelicerata</taxon>
        <taxon>Arachnida</taxon>
        <taxon>Araneae</taxon>
        <taxon>Araneomorphae</taxon>
        <taxon>Entelegynae</taxon>
        <taxon>Araneoidea</taxon>
        <taxon>Araneidae</taxon>
        <taxon>Araneus</taxon>
    </lineage>
</organism>
<sequence>MMRTTPGLYTQHALELRPAGSPSHVLNSLRWCALWLEKKRRLSLAPPLSFDHTQQETRWSPMHDFIDRQLSPPYTTPAEWVRAWSPPNLQDETATT</sequence>
<proteinExistence type="predicted"/>
<name>A0A4Y2JDQ6_ARAVE</name>
<dbReference type="EMBL" id="BGPR01110077">
    <property type="protein sequence ID" value="GBM88015.1"/>
    <property type="molecule type" value="Genomic_DNA"/>
</dbReference>
<dbReference type="Proteomes" id="UP000499080">
    <property type="component" value="Unassembled WGS sequence"/>
</dbReference>
<keyword evidence="2" id="KW-1185">Reference proteome</keyword>
<accession>A0A4Y2JDQ6</accession>
<reference evidence="1 2" key="1">
    <citation type="journal article" date="2019" name="Sci. Rep.">
        <title>Orb-weaving spider Araneus ventricosus genome elucidates the spidroin gene catalogue.</title>
        <authorList>
            <person name="Kono N."/>
            <person name="Nakamura H."/>
            <person name="Ohtoshi R."/>
            <person name="Moran D.A.P."/>
            <person name="Shinohara A."/>
            <person name="Yoshida Y."/>
            <person name="Fujiwara M."/>
            <person name="Mori M."/>
            <person name="Tomita M."/>
            <person name="Arakawa K."/>
        </authorList>
    </citation>
    <scope>NUCLEOTIDE SEQUENCE [LARGE SCALE GENOMIC DNA]</scope>
</reference>
<evidence type="ECO:0000313" key="2">
    <source>
        <dbReference type="Proteomes" id="UP000499080"/>
    </source>
</evidence>
<gene>
    <name evidence="1" type="ORF">AVEN_54802_1</name>
</gene>
<dbReference type="AlphaFoldDB" id="A0A4Y2JDQ6"/>
<comment type="caution">
    <text evidence="1">The sequence shown here is derived from an EMBL/GenBank/DDBJ whole genome shotgun (WGS) entry which is preliminary data.</text>
</comment>